<dbReference type="EMBL" id="JARK01001371">
    <property type="protein sequence ID" value="EYC15816.1"/>
    <property type="molecule type" value="Genomic_DNA"/>
</dbReference>
<feature type="compositionally biased region" description="Basic and acidic residues" evidence="1">
    <location>
        <begin position="50"/>
        <end position="59"/>
    </location>
</feature>
<sequence length="72" mass="8495">MAYAAARKLADLSEKPKSQPKLLKFVMVLIPSWRKSDFLSTTAHSRRIERRPTELEKPTKKNKLVQHHYYTK</sequence>
<feature type="compositionally biased region" description="Basic residues" evidence="1">
    <location>
        <begin position="60"/>
        <end position="72"/>
    </location>
</feature>
<keyword evidence="3" id="KW-1185">Reference proteome</keyword>
<feature type="region of interest" description="Disordered" evidence="1">
    <location>
        <begin position="44"/>
        <end position="72"/>
    </location>
</feature>
<proteinExistence type="predicted"/>
<accession>A0A016ULM8</accession>
<comment type="caution">
    <text evidence="2">The sequence shown here is derived from an EMBL/GenBank/DDBJ whole genome shotgun (WGS) entry which is preliminary data.</text>
</comment>
<organism evidence="2 3">
    <name type="scientific">Ancylostoma ceylanicum</name>
    <dbReference type="NCBI Taxonomy" id="53326"/>
    <lineage>
        <taxon>Eukaryota</taxon>
        <taxon>Metazoa</taxon>
        <taxon>Ecdysozoa</taxon>
        <taxon>Nematoda</taxon>
        <taxon>Chromadorea</taxon>
        <taxon>Rhabditida</taxon>
        <taxon>Rhabditina</taxon>
        <taxon>Rhabditomorpha</taxon>
        <taxon>Strongyloidea</taxon>
        <taxon>Ancylostomatidae</taxon>
        <taxon>Ancylostomatinae</taxon>
        <taxon>Ancylostoma</taxon>
    </lineage>
</organism>
<gene>
    <name evidence="2" type="primary">Acey_s0035.g2975</name>
    <name evidence="2" type="ORF">Y032_0035g2975</name>
</gene>
<evidence type="ECO:0000313" key="3">
    <source>
        <dbReference type="Proteomes" id="UP000024635"/>
    </source>
</evidence>
<dbReference type="Proteomes" id="UP000024635">
    <property type="component" value="Unassembled WGS sequence"/>
</dbReference>
<evidence type="ECO:0000313" key="2">
    <source>
        <dbReference type="EMBL" id="EYC15816.1"/>
    </source>
</evidence>
<name>A0A016ULM8_9BILA</name>
<protein>
    <submittedName>
        <fullName evidence="2">Uncharacterized protein</fullName>
    </submittedName>
</protein>
<dbReference type="AlphaFoldDB" id="A0A016ULM8"/>
<reference evidence="3" key="1">
    <citation type="journal article" date="2015" name="Nat. Genet.">
        <title>The genome and transcriptome of the zoonotic hookworm Ancylostoma ceylanicum identify infection-specific gene families.</title>
        <authorList>
            <person name="Schwarz E.M."/>
            <person name="Hu Y."/>
            <person name="Antoshechkin I."/>
            <person name="Miller M.M."/>
            <person name="Sternberg P.W."/>
            <person name="Aroian R.V."/>
        </authorList>
    </citation>
    <scope>NUCLEOTIDE SEQUENCE</scope>
    <source>
        <strain evidence="3">HY135</strain>
    </source>
</reference>
<evidence type="ECO:0000256" key="1">
    <source>
        <dbReference type="SAM" id="MobiDB-lite"/>
    </source>
</evidence>